<proteinExistence type="predicted"/>
<accession>A0ACC1D4S7</accession>
<organism evidence="1 2">
    <name type="scientific">Dendrolimus kikuchii</name>
    <dbReference type="NCBI Taxonomy" id="765133"/>
    <lineage>
        <taxon>Eukaryota</taxon>
        <taxon>Metazoa</taxon>
        <taxon>Ecdysozoa</taxon>
        <taxon>Arthropoda</taxon>
        <taxon>Hexapoda</taxon>
        <taxon>Insecta</taxon>
        <taxon>Pterygota</taxon>
        <taxon>Neoptera</taxon>
        <taxon>Endopterygota</taxon>
        <taxon>Lepidoptera</taxon>
        <taxon>Glossata</taxon>
        <taxon>Ditrysia</taxon>
        <taxon>Bombycoidea</taxon>
        <taxon>Lasiocampidae</taxon>
        <taxon>Dendrolimus</taxon>
    </lineage>
</organism>
<name>A0ACC1D4S7_9NEOP</name>
<gene>
    <name evidence="1" type="ORF">K1T71_005668</name>
</gene>
<reference evidence="1 2" key="1">
    <citation type="journal article" date="2021" name="Front. Genet.">
        <title>Chromosome-Level Genome Assembly Reveals Significant Gene Expansion in the Toll and IMD Signaling Pathways of Dendrolimus kikuchii.</title>
        <authorList>
            <person name="Zhou J."/>
            <person name="Wu P."/>
            <person name="Xiong Z."/>
            <person name="Liu N."/>
            <person name="Zhao N."/>
            <person name="Ji M."/>
            <person name="Qiu Y."/>
            <person name="Yang B."/>
        </authorList>
    </citation>
    <scope>NUCLEOTIDE SEQUENCE [LARGE SCALE GENOMIC DNA]</scope>
    <source>
        <strain evidence="1">Ann1</strain>
    </source>
</reference>
<comment type="caution">
    <text evidence="1">The sequence shown here is derived from an EMBL/GenBank/DDBJ whole genome shotgun (WGS) entry which is preliminary data.</text>
</comment>
<keyword evidence="2" id="KW-1185">Reference proteome</keyword>
<dbReference type="Proteomes" id="UP000824533">
    <property type="component" value="Linkage Group LG09"/>
</dbReference>
<protein>
    <submittedName>
        <fullName evidence="1">Uncharacterized protein</fullName>
    </submittedName>
</protein>
<dbReference type="EMBL" id="CM034395">
    <property type="protein sequence ID" value="KAJ0178893.1"/>
    <property type="molecule type" value="Genomic_DNA"/>
</dbReference>
<evidence type="ECO:0000313" key="2">
    <source>
        <dbReference type="Proteomes" id="UP000824533"/>
    </source>
</evidence>
<evidence type="ECO:0000313" key="1">
    <source>
        <dbReference type="EMBL" id="KAJ0178893.1"/>
    </source>
</evidence>
<sequence>MAPEIKYTKLFIDNEWVNAKSGKTFEAYNPANGSVITSVAEGDKEDINLAVAAAKRAFHRNSEWRLMDASQRGEILRKLADLIERDSEYLASVESANNGCILQFASYVMKSAVRNVRYVASLADKIQGDTIPLDGDMFTYTLKQPVGVCGLILPWNVPILMFLNKVCTALAAAGANNLKRVTLELGGKSPLVIMNDANLPAAVAFACRGVFTLQGQICIAASRLFVQSGIYDQFVQACVKYAQSLKIGSPSDPTTQHGPQVDETMMNKVLGYIQKGQKEGAKLMTGGKRFGNSGYYIEPTVFADVKDDMTIAKEEIFGPVQSIFKFETIEEVIDRANQTNYGLAAGIFTNDLTTALQYSKHVEAGTVWVNNYLAGGPQAPFGGFKESGLGRENGLHCVDEYLEVKTVIITQPKQF</sequence>